<name>A0ABQ8GHG5_9PEZI</name>
<accession>A0ABQ8GHG5</accession>
<dbReference type="Proteomes" id="UP000774617">
    <property type="component" value="Unassembled WGS sequence"/>
</dbReference>
<dbReference type="InterPro" id="IPR008949">
    <property type="entry name" value="Isoprenoid_synthase_dom_sf"/>
</dbReference>
<dbReference type="SUPFAM" id="SSF48576">
    <property type="entry name" value="Terpenoid synthases"/>
    <property type="match status" value="1"/>
</dbReference>
<reference evidence="1 2" key="1">
    <citation type="journal article" date="2021" name="Nat. Commun.">
        <title>Genetic determinants of endophytism in the Arabidopsis root mycobiome.</title>
        <authorList>
            <person name="Mesny F."/>
            <person name="Miyauchi S."/>
            <person name="Thiergart T."/>
            <person name="Pickel B."/>
            <person name="Atanasova L."/>
            <person name="Karlsson M."/>
            <person name="Huettel B."/>
            <person name="Barry K.W."/>
            <person name="Haridas S."/>
            <person name="Chen C."/>
            <person name="Bauer D."/>
            <person name="Andreopoulos W."/>
            <person name="Pangilinan J."/>
            <person name="LaButti K."/>
            <person name="Riley R."/>
            <person name="Lipzen A."/>
            <person name="Clum A."/>
            <person name="Drula E."/>
            <person name="Henrissat B."/>
            <person name="Kohler A."/>
            <person name="Grigoriev I.V."/>
            <person name="Martin F.M."/>
            <person name="Hacquard S."/>
        </authorList>
    </citation>
    <scope>NUCLEOTIDE SEQUENCE [LARGE SCALE GENOMIC DNA]</scope>
    <source>
        <strain evidence="1 2">MPI-SDFR-AT-0080</strain>
    </source>
</reference>
<sequence>MAAKKLQLDKIAAPDDLSEVIPIVFSWNYIPRLPPFIVAQDWSFELPIDADRDATDPFFRNSFPIYPKAAGLPYHTGLTCLRHNRFWRPALKYAAELCELLAADQSYNNANLTRGGTLASIGQRELKKPEGERFVTFAINLFPQADEERMKLIAVGILFVVTFDDSWEEAPGESLKNVQDDFVARLRGQKTAAATTGTPLQARIDEIVARCNELDACTGTDGGAHFISSMLDWVLHQQPTTTFTTPREYLDYRWDDAANAWLIASCKFSIASPIALDDPLLARLRRLAGDHVSIVNDLGSFDKERAAFEAGRTVVLINLVQVMRDSCGLGVDDAKAAAYALQLLNEAEILQELERLKRDERLTVEHWRFVETLLLLIAGNTFYTMTTSRYGGEAARI</sequence>
<dbReference type="EMBL" id="JAGTJR010000008">
    <property type="protein sequence ID" value="KAH7055906.1"/>
    <property type="molecule type" value="Genomic_DNA"/>
</dbReference>
<organism evidence="1 2">
    <name type="scientific">Macrophomina phaseolina</name>
    <dbReference type="NCBI Taxonomy" id="35725"/>
    <lineage>
        <taxon>Eukaryota</taxon>
        <taxon>Fungi</taxon>
        <taxon>Dikarya</taxon>
        <taxon>Ascomycota</taxon>
        <taxon>Pezizomycotina</taxon>
        <taxon>Dothideomycetes</taxon>
        <taxon>Dothideomycetes incertae sedis</taxon>
        <taxon>Botryosphaeriales</taxon>
        <taxon>Botryosphaeriaceae</taxon>
        <taxon>Macrophomina</taxon>
    </lineage>
</organism>
<gene>
    <name evidence="1" type="ORF">B0J12DRAFT_436043</name>
</gene>
<proteinExistence type="predicted"/>
<protein>
    <submittedName>
        <fullName evidence="1">Isoprenoid synthase domain-containing protein</fullName>
    </submittedName>
</protein>
<comment type="caution">
    <text evidence="1">The sequence shown here is derived from an EMBL/GenBank/DDBJ whole genome shotgun (WGS) entry which is preliminary data.</text>
</comment>
<evidence type="ECO:0000313" key="1">
    <source>
        <dbReference type="EMBL" id="KAH7055906.1"/>
    </source>
</evidence>
<keyword evidence="2" id="KW-1185">Reference proteome</keyword>
<dbReference type="Pfam" id="PF19086">
    <property type="entry name" value="Terpene_syn_C_2"/>
    <property type="match status" value="1"/>
</dbReference>
<evidence type="ECO:0000313" key="2">
    <source>
        <dbReference type="Proteomes" id="UP000774617"/>
    </source>
</evidence>
<dbReference type="Gene3D" id="1.10.600.10">
    <property type="entry name" value="Farnesyl Diphosphate Synthase"/>
    <property type="match status" value="1"/>
</dbReference>